<dbReference type="GO" id="GO:0005762">
    <property type="term" value="C:mitochondrial large ribosomal subunit"/>
    <property type="evidence" value="ECO:0007669"/>
    <property type="project" value="InterPro"/>
</dbReference>
<gene>
    <name evidence="7" type="ORF">AMS68_004570</name>
</gene>
<evidence type="ECO:0000256" key="2">
    <source>
        <dbReference type="ARBA" id="ARBA00010152"/>
    </source>
</evidence>
<dbReference type="InterPro" id="IPR019189">
    <property type="entry name" value="Ribosomal_mL41"/>
</dbReference>
<dbReference type="Pfam" id="PF09809">
    <property type="entry name" value="MRP-L27"/>
    <property type="match status" value="1"/>
</dbReference>
<name>A0A6H0XWC3_9PEZI</name>
<dbReference type="GO" id="GO:0003735">
    <property type="term" value="F:structural constituent of ribosome"/>
    <property type="evidence" value="ECO:0007669"/>
    <property type="project" value="InterPro"/>
</dbReference>
<sequence>MRATPVLGRAIRRLALTTKQAGKDYYKGTGTGSMGRHTKWGTYILDVTKMRTYVVPDLRNFELSPFVDRNIEPKRDNFSHTEKGPVDGLELIKQWKAAGGIR</sequence>
<evidence type="ECO:0000256" key="1">
    <source>
        <dbReference type="ARBA" id="ARBA00004173"/>
    </source>
</evidence>
<evidence type="ECO:0000313" key="8">
    <source>
        <dbReference type="Proteomes" id="UP000503462"/>
    </source>
</evidence>
<keyword evidence="5" id="KW-0496">Mitochondrion</keyword>
<organism evidence="7 8">
    <name type="scientific">Peltaster fructicola</name>
    <dbReference type="NCBI Taxonomy" id="286661"/>
    <lineage>
        <taxon>Eukaryota</taxon>
        <taxon>Fungi</taxon>
        <taxon>Dikarya</taxon>
        <taxon>Ascomycota</taxon>
        <taxon>Pezizomycotina</taxon>
        <taxon>Dothideomycetes</taxon>
        <taxon>Dothideomycetes incertae sedis</taxon>
        <taxon>Peltaster</taxon>
    </lineage>
</organism>
<protein>
    <submittedName>
        <fullName evidence="7">Uncharacterized protein</fullName>
    </submittedName>
</protein>
<accession>A0A6H0XWC3</accession>
<evidence type="ECO:0000256" key="4">
    <source>
        <dbReference type="ARBA" id="ARBA00022980"/>
    </source>
</evidence>
<dbReference type="Proteomes" id="UP000503462">
    <property type="component" value="Chromosome 3"/>
</dbReference>
<reference evidence="7 8" key="1">
    <citation type="journal article" date="2016" name="Sci. Rep.">
        <title>Peltaster fructicola genome reveals evolution from an invasive phytopathogen to an ectophytic parasite.</title>
        <authorList>
            <person name="Xu C."/>
            <person name="Chen H."/>
            <person name="Gleason M.L."/>
            <person name="Xu J.R."/>
            <person name="Liu H."/>
            <person name="Zhang R."/>
            <person name="Sun G."/>
        </authorList>
    </citation>
    <scope>NUCLEOTIDE SEQUENCE [LARGE SCALE GENOMIC DNA]</scope>
    <source>
        <strain evidence="7 8">LNHT1506</strain>
    </source>
</reference>
<comment type="subcellular location">
    <subcellularLocation>
        <location evidence="1">Mitochondrion</location>
    </subcellularLocation>
</comment>
<dbReference type="EMBL" id="CP051141">
    <property type="protein sequence ID" value="QIW99052.1"/>
    <property type="molecule type" value="Genomic_DNA"/>
</dbReference>
<evidence type="ECO:0000256" key="3">
    <source>
        <dbReference type="ARBA" id="ARBA00022946"/>
    </source>
</evidence>
<keyword evidence="4" id="KW-0689">Ribosomal protein</keyword>
<dbReference type="OrthoDB" id="408933at2759"/>
<evidence type="ECO:0000256" key="5">
    <source>
        <dbReference type="ARBA" id="ARBA00023128"/>
    </source>
</evidence>
<keyword evidence="8" id="KW-1185">Reference proteome</keyword>
<keyword evidence="6" id="KW-0687">Ribonucleoprotein</keyword>
<evidence type="ECO:0000313" key="7">
    <source>
        <dbReference type="EMBL" id="QIW99052.1"/>
    </source>
</evidence>
<comment type="similarity">
    <text evidence="2">Belongs to the mitochondrion-specific ribosomal protein mL41 family.</text>
</comment>
<keyword evidence="3" id="KW-0809">Transit peptide</keyword>
<dbReference type="AlphaFoldDB" id="A0A6H0XWC3"/>
<proteinExistence type="inferred from homology"/>
<dbReference type="GO" id="GO:0006412">
    <property type="term" value="P:translation"/>
    <property type="evidence" value="ECO:0007669"/>
    <property type="project" value="TreeGrafter"/>
</dbReference>
<dbReference type="PANTHER" id="PTHR21338">
    <property type="entry name" value="MITOCHONDRIAL RIBOSOMAL PROTEIN L41"/>
    <property type="match status" value="1"/>
</dbReference>
<dbReference type="PANTHER" id="PTHR21338:SF0">
    <property type="entry name" value="LARGE RIBOSOMAL SUBUNIT PROTEIN ML41"/>
    <property type="match status" value="1"/>
</dbReference>
<evidence type="ECO:0000256" key="6">
    <source>
        <dbReference type="ARBA" id="ARBA00023274"/>
    </source>
</evidence>